<dbReference type="SUPFAM" id="SSF54236">
    <property type="entry name" value="Ubiquitin-like"/>
    <property type="match status" value="1"/>
</dbReference>
<dbReference type="GO" id="GO:0005911">
    <property type="term" value="C:cell-cell junction"/>
    <property type="evidence" value="ECO:0007669"/>
    <property type="project" value="TreeGrafter"/>
</dbReference>
<dbReference type="SMART" id="SM01132">
    <property type="entry name" value="DIL"/>
    <property type="match status" value="1"/>
</dbReference>
<dbReference type="SMART" id="SM00314">
    <property type="entry name" value="RA"/>
    <property type="match status" value="1"/>
</dbReference>
<keyword evidence="7" id="KW-1185">Reference proteome</keyword>
<evidence type="ECO:0000259" key="3">
    <source>
        <dbReference type="PROSITE" id="PS50106"/>
    </source>
</evidence>
<feature type="compositionally biased region" description="Basic and acidic residues" evidence="2">
    <location>
        <begin position="1094"/>
        <end position="1104"/>
    </location>
</feature>
<dbReference type="SUPFAM" id="SSF50156">
    <property type="entry name" value="PDZ domain-like"/>
    <property type="match status" value="1"/>
</dbReference>
<dbReference type="InterPro" id="IPR037983">
    <property type="entry name" value="CBD_Rasip1/Radil"/>
</dbReference>
<dbReference type="AlphaFoldDB" id="A0A8C4PWN7"/>
<dbReference type="InterPro" id="IPR008984">
    <property type="entry name" value="SMAD_FHA_dom_sf"/>
</dbReference>
<dbReference type="PANTHER" id="PTHR16027:SF4">
    <property type="entry name" value="RAS-INTERACTING PROTEIN 1"/>
    <property type="match status" value="1"/>
</dbReference>
<feature type="compositionally biased region" description="Polar residues" evidence="2">
    <location>
        <begin position="1044"/>
        <end position="1072"/>
    </location>
</feature>
<dbReference type="CDD" id="cd15472">
    <property type="entry name" value="Myo5p-like_CBD_Rasip1"/>
    <property type="match status" value="1"/>
</dbReference>
<sequence length="1230" mass="134391">MAHSRPFTMFGNSTDGSLNYSSPDLKSGSCEALSGVTLRHPPKNRARNRHSKRFSQVFGRVSSSHRDGPTERDRTKKSCENINAVTLGIGGPVADTNDSVELSTQTTAPGVLKIFGGEISSGANYKSVLATPMSSARELVKEALERYSLDRERAADYVLCEAIGKQAGSEGTWHVECLRLVANHEKPLLLQALWKPRDGYSRRYELRLRAKVEELSANDSDTLTAGINAQARRLQMSRARKSTVHSTTPSIGSANGGYAEWISSSDLRRTVSDMQIPSVRKDRPSPALPRQARVEGVMPSPAAPHRPVLFSMTMAEESCPQCGVREREETESSDDNCSQYSMHPPVEAPYLLLLQGFDNRQDFLVYIMSGQRHVIGREHGSGDDKNDIILVAPDILPRHCRIGRSEPHGTGPVTLQPFRRARVTHNGAPLERQAILRPGDLVGLGEHYLFIYHDATQPQQKARRVLDPAFLSSWPRPPDAGLPCRLCGVSAGRPRLQARPSGEGSRSVLLLEYDPALEDLLLDSIAGLVEPGGEEYQLTPAHLLCLCAQHAAFALQPEDLRRLLLKIASLLQTTAWEKTKELAEKQPDQHEQDDGSSTTVHDLEGLVTDLRPVVFWMANSIEVLHFLQQKIPEYVREVDESQGDGPQESVLTSALSACEEAITVVEEVVMYTFQQTVYYLTKALYTALPGLLDSNPFAMAANSAGDGRLSPPDGVQKVLAIYQATKDLLASSALHPDIASQLFAYLFFFSNASLFNSLMERGCRGGYYHWSRGVQLRANLDLMLEWLQEANLGDLATEFFRKLSTSADLLATPKLNLMQQASWRSLRVDFPALSPAQLHHFLREYQLGPSKTVPQAWQPDSEDSQAAYRTVEVLESFENHPPLVLPSIGFQVDLDAPAPSSDFARHLQQLREMLHTLGGKAEVPLRSGDSPAEPRSPVNINNSNHVGANGYDDLPEEESSELQEATPAESDRAVKEAKPAEAVPQATEELAAVTDEAAEGSAGGGRKESTGGSRCSLQGDMFGSCQAELAHKLQQLELQSLVSKTQEQQEDTNTLALDPSCSLTPPNSPTAKESSDKELVEKDDPKMAAASQKAAKDTKEKDRSSGNNCAVSSEPLPSCDSKKANEEENGEDEVFVVELSKGPKGLGMGLIDGMYTRLRVPGIYIKTLVPETPATRSGRLTAGDRILAVNGSSLAGVGYQSAMDLIRSSGDTVRLLIAKVDSGMKISTRL</sequence>
<reference evidence="6" key="2">
    <citation type="submission" date="2025-09" db="UniProtKB">
        <authorList>
            <consortium name="Ensembl"/>
        </authorList>
    </citation>
    <scope>IDENTIFICATION</scope>
</reference>
<dbReference type="GO" id="GO:0035024">
    <property type="term" value="P:negative regulation of Rho protein signal transduction"/>
    <property type="evidence" value="ECO:0007669"/>
    <property type="project" value="TreeGrafter"/>
</dbReference>
<accession>A0A8C4PWN7</accession>
<dbReference type="PROSITE" id="PS51126">
    <property type="entry name" value="DILUTE"/>
    <property type="match status" value="1"/>
</dbReference>
<feature type="domain" description="PDZ" evidence="3">
    <location>
        <begin position="1136"/>
        <end position="1221"/>
    </location>
</feature>
<dbReference type="PROSITE" id="PS50106">
    <property type="entry name" value="PDZ"/>
    <property type="match status" value="1"/>
</dbReference>
<feature type="compositionally biased region" description="Basic and acidic residues" evidence="2">
    <location>
        <begin position="64"/>
        <end position="76"/>
    </location>
</feature>
<dbReference type="CDD" id="cd06690">
    <property type="entry name" value="PDZ_Radil-like"/>
    <property type="match status" value="1"/>
</dbReference>
<dbReference type="SUPFAM" id="SSF49879">
    <property type="entry name" value="SMAD/FHA domain"/>
    <property type="match status" value="1"/>
</dbReference>
<feature type="compositionally biased region" description="Basic and acidic residues" evidence="2">
    <location>
        <begin position="1073"/>
        <end position="1086"/>
    </location>
</feature>
<dbReference type="Gene3D" id="3.10.20.90">
    <property type="entry name" value="Phosphatidylinositol 3-kinase Catalytic Subunit, Chain A, domain 1"/>
    <property type="match status" value="1"/>
</dbReference>
<reference evidence="6" key="1">
    <citation type="submission" date="2025-08" db="UniProtKB">
        <authorList>
            <consortium name="Ensembl"/>
        </authorList>
    </citation>
    <scope>IDENTIFICATION</scope>
</reference>
<dbReference type="Pfam" id="PF00498">
    <property type="entry name" value="FHA"/>
    <property type="match status" value="1"/>
</dbReference>
<feature type="domain" description="Dilute" evidence="5">
    <location>
        <begin position="597"/>
        <end position="880"/>
    </location>
</feature>
<feature type="compositionally biased region" description="Basic and acidic residues" evidence="2">
    <location>
        <begin position="969"/>
        <end position="979"/>
    </location>
</feature>
<dbReference type="SMART" id="SM00228">
    <property type="entry name" value="PDZ"/>
    <property type="match status" value="1"/>
</dbReference>
<feature type="region of interest" description="Disordered" evidence="2">
    <location>
        <begin position="1044"/>
        <end position="1131"/>
    </location>
</feature>
<evidence type="ECO:0000256" key="1">
    <source>
        <dbReference type="ARBA" id="ARBA00022889"/>
    </source>
</evidence>
<dbReference type="PROSITE" id="PS50200">
    <property type="entry name" value="RA"/>
    <property type="match status" value="1"/>
</dbReference>
<dbReference type="GO" id="GO:0051020">
    <property type="term" value="F:GTPase binding"/>
    <property type="evidence" value="ECO:0007669"/>
    <property type="project" value="TreeGrafter"/>
</dbReference>
<evidence type="ECO:0000259" key="5">
    <source>
        <dbReference type="PROSITE" id="PS51126"/>
    </source>
</evidence>
<dbReference type="InterPro" id="IPR000159">
    <property type="entry name" value="RA_dom"/>
</dbReference>
<dbReference type="Gene3D" id="2.30.42.10">
    <property type="match status" value="1"/>
</dbReference>
<feature type="region of interest" description="Disordered" evidence="2">
    <location>
        <begin position="921"/>
        <end position="1015"/>
    </location>
</feature>
<organism evidence="6 7">
    <name type="scientific">Eptatretus burgeri</name>
    <name type="common">Inshore hagfish</name>
    <dbReference type="NCBI Taxonomy" id="7764"/>
    <lineage>
        <taxon>Eukaryota</taxon>
        <taxon>Metazoa</taxon>
        <taxon>Chordata</taxon>
        <taxon>Craniata</taxon>
        <taxon>Vertebrata</taxon>
        <taxon>Cyclostomata</taxon>
        <taxon>Myxini</taxon>
        <taxon>Myxiniformes</taxon>
        <taxon>Myxinidae</taxon>
        <taxon>Eptatretinae</taxon>
        <taxon>Eptatretus</taxon>
    </lineage>
</organism>
<dbReference type="InterPro" id="IPR036034">
    <property type="entry name" value="PDZ_sf"/>
</dbReference>
<dbReference type="InterPro" id="IPR002710">
    <property type="entry name" value="Dilute_dom"/>
</dbReference>
<dbReference type="Pfam" id="PF00595">
    <property type="entry name" value="PDZ"/>
    <property type="match status" value="1"/>
</dbReference>
<dbReference type="Proteomes" id="UP000694388">
    <property type="component" value="Unplaced"/>
</dbReference>
<evidence type="ECO:0000313" key="6">
    <source>
        <dbReference type="Ensembl" id="ENSEBUP00000001945.1"/>
    </source>
</evidence>
<evidence type="ECO:0000256" key="2">
    <source>
        <dbReference type="SAM" id="MobiDB-lite"/>
    </source>
</evidence>
<protein>
    <submittedName>
        <fullName evidence="6">Si:ch73-281f12.4</fullName>
    </submittedName>
</protein>
<dbReference type="Ensembl" id="ENSEBUT00000002289.1">
    <property type="protein sequence ID" value="ENSEBUP00000001945.1"/>
    <property type="gene ID" value="ENSEBUG00000001577.1"/>
</dbReference>
<dbReference type="InterPro" id="IPR052072">
    <property type="entry name" value="Vascular_dev_regulator"/>
</dbReference>
<dbReference type="GO" id="GO:0007165">
    <property type="term" value="P:signal transduction"/>
    <property type="evidence" value="ECO:0007669"/>
    <property type="project" value="InterPro"/>
</dbReference>
<name>A0A8C4PWN7_EPTBU</name>
<dbReference type="GO" id="GO:0001525">
    <property type="term" value="P:angiogenesis"/>
    <property type="evidence" value="ECO:0007669"/>
    <property type="project" value="TreeGrafter"/>
</dbReference>
<proteinExistence type="predicted"/>
<dbReference type="GeneTree" id="ENSGT00940000164726"/>
<dbReference type="Pfam" id="PF00788">
    <property type="entry name" value="RA"/>
    <property type="match status" value="1"/>
</dbReference>
<feature type="region of interest" description="Disordered" evidence="2">
    <location>
        <begin position="57"/>
        <end position="76"/>
    </location>
</feature>
<dbReference type="Pfam" id="PF01843">
    <property type="entry name" value="DIL"/>
    <property type="match status" value="1"/>
</dbReference>
<dbReference type="GO" id="GO:0007155">
    <property type="term" value="P:cell adhesion"/>
    <property type="evidence" value="ECO:0007669"/>
    <property type="project" value="UniProtKB-KW"/>
</dbReference>
<dbReference type="Gene3D" id="2.60.200.20">
    <property type="match status" value="1"/>
</dbReference>
<dbReference type="CDD" id="cd17116">
    <property type="entry name" value="RA_Radil_like"/>
    <property type="match status" value="1"/>
</dbReference>
<dbReference type="OMA" id="CHMITHA"/>
<keyword evidence="1" id="KW-0130">Cell adhesion</keyword>
<dbReference type="InterPro" id="IPR000253">
    <property type="entry name" value="FHA_dom"/>
</dbReference>
<dbReference type="InterPro" id="IPR029071">
    <property type="entry name" value="Ubiquitin-like_domsf"/>
</dbReference>
<dbReference type="PANTHER" id="PTHR16027">
    <property type="entry name" value="DILUTE DOMAIN-CONTAINING PROTEIN YPR089W"/>
    <property type="match status" value="1"/>
</dbReference>
<evidence type="ECO:0000259" key="4">
    <source>
        <dbReference type="PROSITE" id="PS50200"/>
    </source>
</evidence>
<feature type="domain" description="Ras-associating" evidence="4">
    <location>
        <begin position="108"/>
        <end position="211"/>
    </location>
</feature>
<dbReference type="InterPro" id="IPR001478">
    <property type="entry name" value="PDZ"/>
</dbReference>
<evidence type="ECO:0000313" key="7">
    <source>
        <dbReference type="Proteomes" id="UP000694388"/>
    </source>
</evidence>